<dbReference type="Gene3D" id="3.90.79.10">
    <property type="entry name" value="Nucleoside Triphosphate Pyrophosphohydrolase"/>
    <property type="match status" value="1"/>
</dbReference>
<evidence type="ECO:0000256" key="1">
    <source>
        <dbReference type="ARBA" id="ARBA00022801"/>
    </source>
</evidence>
<dbReference type="Pfam" id="PF00293">
    <property type="entry name" value="NUDIX"/>
    <property type="match status" value="1"/>
</dbReference>
<dbReference type="PROSITE" id="PS00893">
    <property type="entry name" value="NUDIX_BOX"/>
    <property type="match status" value="1"/>
</dbReference>
<keyword evidence="1 3" id="KW-0378">Hydrolase</keyword>
<dbReference type="PROSITE" id="PS51462">
    <property type="entry name" value="NUDIX"/>
    <property type="match status" value="1"/>
</dbReference>
<feature type="domain" description="Nudix hydrolase" evidence="2">
    <location>
        <begin position="2"/>
        <end position="135"/>
    </location>
</feature>
<dbReference type="GO" id="GO:0006754">
    <property type="term" value="P:ATP biosynthetic process"/>
    <property type="evidence" value="ECO:0007669"/>
    <property type="project" value="TreeGrafter"/>
</dbReference>
<dbReference type="Proteomes" id="UP000030700">
    <property type="component" value="Unassembled WGS sequence"/>
</dbReference>
<dbReference type="InterPro" id="IPR015797">
    <property type="entry name" value="NUDIX_hydrolase-like_dom_sf"/>
</dbReference>
<reference evidence="3" key="1">
    <citation type="journal article" date="2015" name="PeerJ">
        <title>First genomic representation of candidate bacterial phylum KSB3 points to enhanced environmental sensing as a trigger of wastewater bulking.</title>
        <authorList>
            <person name="Sekiguchi Y."/>
            <person name="Ohashi A."/>
            <person name="Parks D.H."/>
            <person name="Yamauchi T."/>
            <person name="Tyson G.W."/>
            <person name="Hugenholtz P."/>
        </authorList>
    </citation>
    <scope>NUCLEOTIDE SEQUENCE [LARGE SCALE GENOMIC DNA]</scope>
</reference>
<evidence type="ECO:0000313" key="4">
    <source>
        <dbReference type="Proteomes" id="UP000030700"/>
    </source>
</evidence>
<protein>
    <submittedName>
        <fullName evidence="3">NUDIX hydrolase</fullName>
    </submittedName>
</protein>
<dbReference type="PANTHER" id="PTHR21340:SF0">
    <property type="entry name" value="BIS(5'-NUCLEOSYL)-TETRAPHOSPHATASE [ASYMMETRICAL]"/>
    <property type="match status" value="1"/>
</dbReference>
<dbReference type="GO" id="GO:0004081">
    <property type="term" value="F:bis(5'-nucleosyl)-tetraphosphatase (asymmetrical) activity"/>
    <property type="evidence" value="ECO:0007669"/>
    <property type="project" value="TreeGrafter"/>
</dbReference>
<proteinExistence type="predicted"/>
<dbReference type="InterPro" id="IPR020084">
    <property type="entry name" value="NUDIX_hydrolase_CS"/>
</dbReference>
<dbReference type="PANTHER" id="PTHR21340">
    <property type="entry name" value="DIADENOSINE 5,5-P1,P4-TETRAPHOSPHATE PYROPHOSPHOHYDROLASE MUTT"/>
    <property type="match status" value="1"/>
</dbReference>
<dbReference type="AlphaFoldDB" id="A0A0S6W3W7"/>
<dbReference type="InterPro" id="IPR000086">
    <property type="entry name" value="NUDIX_hydrolase_dom"/>
</dbReference>
<keyword evidence="4" id="KW-1185">Reference proteome</keyword>
<dbReference type="GO" id="GO:0006167">
    <property type="term" value="P:AMP biosynthetic process"/>
    <property type="evidence" value="ECO:0007669"/>
    <property type="project" value="TreeGrafter"/>
</dbReference>
<name>A0A0S6W3W7_9BACT</name>
<evidence type="ECO:0000259" key="2">
    <source>
        <dbReference type="PROSITE" id="PS51462"/>
    </source>
</evidence>
<dbReference type="HOGENOM" id="CLU_037162_14_6_0"/>
<evidence type="ECO:0000313" key="3">
    <source>
        <dbReference type="EMBL" id="GAK53103.1"/>
    </source>
</evidence>
<dbReference type="STRING" id="1499966.U14_04363"/>
<organism evidence="3">
    <name type="scientific">Candidatus Moduliflexus flocculans</name>
    <dbReference type="NCBI Taxonomy" id="1499966"/>
    <lineage>
        <taxon>Bacteria</taxon>
        <taxon>Candidatus Moduliflexota</taxon>
        <taxon>Candidatus Moduliflexia</taxon>
        <taxon>Candidatus Moduliflexales</taxon>
        <taxon>Candidatus Moduliflexaceae</taxon>
    </lineage>
</organism>
<gene>
    <name evidence="3" type="ORF">U14_04363</name>
</gene>
<accession>A0A0S6W3W7</accession>
<dbReference type="EMBL" id="DF820459">
    <property type="protein sequence ID" value="GAK53103.1"/>
    <property type="molecule type" value="Genomic_DNA"/>
</dbReference>
<sequence length="144" mass="16893">MHSKQSIECWLFHKILRKFLLLRCPATHRHPEYWQPITGGVWHREPLLQACLREVREETGIVLAASDIVMIQEDFHVFVPEYDLEVRKPIFTATTAIEHIAISDEHLAYQWVAPEQVPETLFWESNRISFAAVNAFYLTSHPRT</sequence>
<dbReference type="InterPro" id="IPR051325">
    <property type="entry name" value="Nudix_hydrolase_domain"/>
</dbReference>
<dbReference type="SUPFAM" id="SSF55811">
    <property type="entry name" value="Nudix"/>
    <property type="match status" value="1"/>
</dbReference>